<keyword evidence="1 2" id="KW-0732">Signal</keyword>
<keyword evidence="4" id="KW-1185">Reference proteome</keyword>
<feature type="signal peptide" evidence="2">
    <location>
        <begin position="1"/>
        <end position="15"/>
    </location>
</feature>
<dbReference type="PANTHER" id="PTHR21112:SF0">
    <property type="entry name" value="CHEMOSENSORY PROTEIN A 29A-RELATED"/>
    <property type="match status" value="1"/>
</dbReference>
<protein>
    <recommendedName>
        <fullName evidence="5">MD-2-related lipid-recognition domain-containing protein</fullName>
    </recommendedName>
</protein>
<dbReference type="AlphaFoldDB" id="A0A9P0DEA9"/>
<evidence type="ECO:0000256" key="1">
    <source>
        <dbReference type="ARBA" id="ARBA00022729"/>
    </source>
</evidence>
<dbReference type="OrthoDB" id="428850at2759"/>
<dbReference type="PANTHER" id="PTHR21112">
    <property type="entry name" value="CHEMOSENSORY PROTEIN A 29A-RELATED"/>
    <property type="match status" value="1"/>
</dbReference>
<dbReference type="InterPro" id="IPR036846">
    <property type="entry name" value="GM2-AP_sf"/>
</dbReference>
<reference evidence="3" key="1">
    <citation type="submission" date="2022-01" db="EMBL/GenBank/DDBJ databases">
        <authorList>
            <person name="King R."/>
        </authorList>
    </citation>
    <scope>NUCLEOTIDE SEQUENCE</scope>
</reference>
<accession>A0A9P0DEA9</accession>
<dbReference type="Proteomes" id="UP001153636">
    <property type="component" value="Chromosome 9"/>
</dbReference>
<evidence type="ECO:0000313" key="3">
    <source>
        <dbReference type="EMBL" id="CAH1115173.1"/>
    </source>
</evidence>
<proteinExistence type="predicted"/>
<gene>
    <name evidence="3" type="ORF">PSYICH_LOCUS14996</name>
</gene>
<evidence type="ECO:0000256" key="2">
    <source>
        <dbReference type="SAM" id="SignalP"/>
    </source>
</evidence>
<feature type="chain" id="PRO_5040128128" description="MD-2-related lipid-recognition domain-containing protein" evidence="2">
    <location>
        <begin position="16"/>
        <end position="172"/>
    </location>
</feature>
<sequence length="172" mass="19801">MEFYIIKYFFVLVAAKVIGAAVHIESMQLCEKQDYAIMWGMNLKDEGNQQVVEDGFMETKIDVDNDVMNKIIIYKKEGENWNQLVTKTDGTCIMAKNFMGEFINGLENAAGMKQTCPYTKGKYQIKNYPLDFSTFKYKDFPPGTIKIRSEFYGKNDSEKLLSCYEAIFTMTA</sequence>
<dbReference type="EMBL" id="OV651821">
    <property type="protein sequence ID" value="CAH1115173.1"/>
    <property type="molecule type" value="Genomic_DNA"/>
</dbReference>
<evidence type="ECO:0008006" key="5">
    <source>
        <dbReference type="Google" id="ProtNLM"/>
    </source>
</evidence>
<organism evidence="3 4">
    <name type="scientific">Psylliodes chrysocephalus</name>
    <dbReference type="NCBI Taxonomy" id="3402493"/>
    <lineage>
        <taxon>Eukaryota</taxon>
        <taxon>Metazoa</taxon>
        <taxon>Ecdysozoa</taxon>
        <taxon>Arthropoda</taxon>
        <taxon>Hexapoda</taxon>
        <taxon>Insecta</taxon>
        <taxon>Pterygota</taxon>
        <taxon>Neoptera</taxon>
        <taxon>Endopterygota</taxon>
        <taxon>Coleoptera</taxon>
        <taxon>Polyphaga</taxon>
        <taxon>Cucujiformia</taxon>
        <taxon>Chrysomeloidea</taxon>
        <taxon>Chrysomelidae</taxon>
        <taxon>Galerucinae</taxon>
        <taxon>Alticini</taxon>
        <taxon>Psylliodes</taxon>
    </lineage>
</organism>
<dbReference type="Gene3D" id="2.70.220.10">
    <property type="entry name" value="Ganglioside GM2 activator"/>
    <property type="match status" value="1"/>
</dbReference>
<name>A0A9P0DEA9_9CUCU</name>
<evidence type="ECO:0000313" key="4">
    <source>
        <dbReference type="Proteomes" id="UP001153636"/>
    </source>
</evidence>